<evidence type="ECO:0000313" key="1">
    <source>
        <dbReference type="EMBL" id="EDR24372.1"/>
    </source>
</evidence>
<dbReference type="OrthoDB" id="415426at2759"/>
<accession>B0EM73</accession>
<proteinExistence type="predicted"/>
<dbReference type="EMBL" id="DS549978">
    <property type="protein sequence ID" value="EDR24372.1"/>
    <property type="molecule type" value="Genomic_DNA"/>
</dbReference>
<evidence type="ECO:0000313" key="2">
    <source>
        <dbReference type="Proteomes" id="UP000008076"/>
    </source>
</evidence>
<keyword evidence="2" id="KW-1185">Reference proteome</keyword>
<name>B0EM73_ENTDS</name>
<sequence>MFIININYYPSSISELGRGKFCFDECESLTSINIPSSISKLGKCCFRRCPSLKSINIPTSITSIGIECFKECYSLTSINIPSSITSFEYGCFYECGCEEELMKNKRIPKYCFEY</sequence>
<dbReference type="OMA" id="CFDECES"/>
<dbReference type="PANTHER" id="PTHR45661">
    <property type="entry name" value="SURFACE ANTIGEN"/>
    <property type="match status" value="1"/>
</dbReference>
<dbReference type="AlphaFoldDB" id="B0EM73"/>
<gene>
    <name evidence="1" type="ORF">EDI_043610</name>
</gene>
<dbReference type="InterPro" id="IPR026906">
    <property type="entry name" value="LRR_5"/>
</dbReference>
<dbReference type="Proteomes" id="UP000008076">
    <property type="component" value="Unassembled WGS sequence"/>
</dbReference>
<dbReference type="InterPro" id="IPR032675">
    <property type="entry name" value="LRR_dom_sf"/>
</dbReference>
<dbReference type="VEuPathDB" id="AmoebaDB:EDI_043610"/>
<dbReference type="KEGG" id="edi:EDI_043610"/>
<dbReference type="InterPro" id="IPR053139">
    <property type="entry name" value="Surface_bspA-like"/>
</dbReference>
<protein>
    <recommendedName>
        <fullName evidence="3">Leucine rich repeat containing protein BspA family protein</fullName>
    </recommendedName>
</protein>
<dbReference type="Pfam" id="PF13306">
    <property type="entry name" value="LRR_5"/>
    <property type="match status" value="1"/>
</dbReference>
<evidence type="ECO:0008006" key="3">
    <source>
        <dbReference type="Google" id="ProtNLM"/>
    </source>
</evidence>
<dbReference type="Gene3D" id="3.80.10.10">
    <property type="entry name" value="Ribonuclease Inhibitor"/>
    <property type="match status" value="1"/>
</dbReference>
<dbReference type="RefSeq" id="XP_001739250.1">
    <property type="nucleotide sequence ID" value="XM_001739198.1"/>
</dbReference>
<dbReference type="GeneID" id="5884383"/>
<dbReference type="PANTHER" id="PTHR45661:SF3">
    <property type="entry name" value="IG-LIKE DOMAIN-CONTAINING PROTEIN"/>
    <property type="match status" value="1"/>
</dbReference>
<organism evidence="2">
    <name type="scientific">Entamoeba dispar (strain ATCC PRA-260 / SAW760)</name>
    <dbReference type="NCBI Taxonomy" id="370354"/>
    <lineage>
        <taxon>Eukaryota</taxon>
        <taxon>Amoebozoa</taxon>
        <taxon>Evosea</taxon>
        <taxon>Archamoebae</taxon>
        <taxon>Mastigamoebida</taxon>
        <taxon>Entamoebidae</taxon>
        <taxon>Entamoeba</taxon>
    </lineage>
</organism>
<reference evidence="2" key="1">
    <citation type="submission" date="2007-12" db="EMBL/GenBank/DDBJ databases">
        <title>Annotation of Entamoeba dispar SAW760.</title>
        <authorList>
            <person name="Lorenzi H."/>
            <person name="Inman J."/>
            <person name="Schobel S."/>
            <person name="Amedeo P."/>
            <person name="Caler E."/>
        </authorList>
    </citation>
    <scope>NUCLEOTIDE SEQUENCE [LARGE SCALE GENOMIC DNA]</scope>
    <source>
        <strain evidence="2">ATCC PRA-260 / SAW760</strain>
    </source>
</reference>
<dbReference type="SUPFAM" id="SSF52058">
    <property type="entry name" value="L domain-like"/>
    <property type="match status" value="1"/>
</dbReference>